<dbReference type="PANTHER" id="PTHR43674">
    <property type="entry name" value="NITRILASE C965.09-RELATED"/>
    <property type="match status" value="1"/>
</dbReference>
<dbReference type="AlphaFoldDB" id="A0A318EDQ5"/>
<feature type="domain" description="CN hydrolase" evidence="2">
    <location>
        <begin position="12"/>
        <end position="279"/>
    </location>
</feature>
<dbReference type="Gene3D" id="3.60.110.10">
    <property type="entry name" value="Carbon-nitrogen hydrolase"/>
    <property type="match status" value="1"/>
</dbReference>
<reference evidence="3 4" key="1">
    <citation type="submission" date="2018-04" db="EMBL/GenBank/DDBJ databases">
        <title>Genomic Encyclopedia of Type Strains, Phase IV (KMG-IV): sequencing the most valuable type-strain genomes for metagenomic binning, comparative biology and taxonomic classification.</title>
        <authorList>
            <person name="Goeker M."/>
        </authorList>
    </citation>
    <scope>NUCLEOTIDE SEQUENCE [LARGE SCALE GENOMIC DNA]</scope>
    <source>
        <strain evidence="3 4">DSM 104150</strain>
    </source>
</reference>
<dbReference type="InterPro" id="IPR036526">
    <property type="entry name" value="C-N_Hydrolase_sf"/>
</dbReference>
<evidence type="ECO:0000256" key="1">
    <source>
        <dbReference type="ARBA" id="ARBA00022801"/>
    </source>
</evidence>
<evidence type="ECO:0000313" key="4">
    <source>
        <dbReference type="Proteomes" id="UP000248330"/>
    </source>
</evidence>
<name>A0A318EDQ5_9GAMM</name>
<dbReference type="PANTHER" id="PTHR43674:SF16">
    <property type="entry name" value="CARBON-NITROGEN FAMILY, PUTATIVE (AFU_ORTHOLOGUE AFUA_5G02350)-RELATED"/>
    <property type="match status" value="1"/>
</dbReference>
<protein>
    <submittedName>
        <fullName evidence="3">Putative amidohydrolase</fullName>
    </submittedName>
</protein>
<keyword evidence="1 3" id="KW-0378">Hydrolase</keyword>
<dbReference type="CDD" id="cd07197">
    <property type="entry name" value="nitrilase"/>
    <property type="match status" value="1"/>
</dbReference>
<dbReference type="PROSITE" id="PS50263">
    <property type="entry name" value="CN_HYDROLASE"/>
    <property type="match status" value="1"/>
</dbReference>
<gene>
    <name evidence="3" type="ORF">C8D93_10264</name>
</gene>
<accession>A0A318EDQ5</accession>
<dbReference type="SUPFAM" id="SSF56317">
    <property type="entry name" value="Carbon-nitrogen hydrolase"/>
    <property type="match status" value="1"/>
</dbReference>
<evidence type="ECO:0000313" key="3">
    <source>
        <dbReference type="EMBL" id="PXV70212.1"/>
    </source>
</evidence>
<organism evidence="3 4">
    <name type="scientific">Sinimarinibacterium flocculans</name>
    <dbReference type="NCBI Taxonomy" id="985250"/>
    <lineage>
        <taxon>Bacteria</taxon>
        <taxon>Pseudomonadati</taxon>
        <taxon>Pseudomonadota</taxon>
        <taxon>Gammaproteobacteria</taxon>
        <taxon>Nevskiales</taxon>
        <taxon>Nevskiaceae</taxon>
        <taxon>Sinimarinibacterium</taxon>
    </lineage>
</organism>
<dbReference type="Proteomes" id="UP000248330">
    <property type="component" value="Unassembled WGS sequence"/>
</dbReference>
<dbReference type="GO" id="GO:0016811">
    <property type="term" value="F:hydrolase activity, acting on carbon-nitrogen (but not peptide) bonds, in linear amides"/>
    <property type="evidence" value="ECO:0007669"/>
    <property type="project" value="TreeGrafter"/>
</dbReference>
<keyword evidence="4" id="KW-1185">Reference proteome</keyword>
<dbReference type="InterPro" id="IPR050345">
    <property type="entry name" value="Aliph_Amidase/BUP"/>
</dbReference>
<comment type="caution">
    <text evidence="3">The sequence shown here is derived from an EMBL/GenBank/DDBJ whole genome shotgun (WGS) entry which is preliminary data.</text>
</comment>
<sequence length="332" mass="36336">MDTMTAPIEPRMRAAAVQLDAEVGDVATNLERIERLVDEAAASGARLIAVPEFCTSRLPFDPRAHEAVLPPDNAAVALFRQLAARHRCWIGGSMLVAQHGEISNRYHFVEPDGRVHVHDKDLPTMWENAFYGPGSDDGVFETALGGVGAAVCWELIRTQTVRRMLGRVAVAVTGTHWWTLPSNWGSAVNRGLASLAQFNRYLSENAPAEFARRLGAPVLQASHCGRFRTGFMVAPGVPLAAPYDTEFVGCTQIVDADGHVLAQRQAQEGPGVVVAEITLGAQAPRLPLEERFWIPELPLFLRAYWHQQNLCGKAYYRSRGRAAGLAAAEKHQ</sequence>
<dbReference type="EMBL" id="QICN01000002">
    <property type="protein sequence ID" value="PXV70212.1"/>
    <property type="molecule type" value="Genomic_DNA"/>
</dbReference>
<dbReference type="Pfam" id="PF00795">
    <property type="entry name" value="CN_hydrolase"/>
    <property type="match status" value="1"/>
</dbReference>
<proteinExistence type="predicted"/>
<evidence type="ECO:0000259" key="2">
    <source>
        <dbReference type="PROSITE" id="PS50263"/>
    </source>
</evidence>
<dbReference type="InterPro" id="IPR003010">
    <property type="entry name" value="C-N_Hydrolase"/>
</dbReference>